<name>A0A8B6XBE4_9BURK</name>
<dbReference type="SUPFAM" id="SSF52833">
    <property type="entry name" value="Thioredoxin-like"/>
    <property type="match status" value="1"/>
</dbReference>
<evidence type="ECO:0000313" key="10">
    <source>
        <dbReference type="Proteomes" id="UP000675920"/>
    </source>
</evidence>
<reference evidence="11" key="7">
    <citation type="submission" date="2025-08" db="UniProtKB">
        <authorList>
            <consortium name="RefSeq"/>
        </authorList>
    </citation>
    <scope>IDENTIFICATION</scope>
</reference>
<keyword evidence="5" id="KW-1015">Disulfide bond</keyword>
<reference evidence="11" key="1">
    <citation type="journal article" date="1997" name="Biochemistry">
        <title>The CXXC motif: a rheostat in the active site.</title>
        <authorList>
            <person name="Chivers P.T."/>
            <person name="Prehoda K.E."/>
            <person name="Raines R.T."/>
        </authorList>
    </citation>
    <scope>NUCLEOTIDE SEQUENCE</scope>
</reference>
<evidence type="ECO:0000256" key="6">
    <source>
        <dbReference type="ARBA" id="ARBA00023284"/>
    </source>
</evidence>
<dbReference type="Gene3D" id="3.40.30.10">
    <property type="entry name" value="Glutaredoxin"/>
    <property type="match status" value="1"/>
</dbReference>
<proteinExistence type="inferred from homology"/>
<keyword evidence="4 7" id="KW-0574">Periplasm</keyword>
<dbReference type="OrthoDB" id="12976at2"/>
<dbReference type="SUPFAM" id="SSF54423">
    <property type="entry name" value="DsbC/DsbG N-terminal domain-like"/>
    <property type="match status" value="1"/>
</dbReference>
<evidence type="ECO:0000256" key="7">
    <source>
        <dbReference type="RuleBase" id="RU364038"/>
    </source>
</evidence>
<dbReference type="Pfam" id="PF13098">
    <property type="entry name" value="Thioredoxin_2"/>
    <property type="match status" value="1"/>
</dbReference>
<evidence type="ECO:0000259" key="8">
    <source>
        <dbReference type="Pfam" id="PF10411"/>
    </source>
</evidence>
<dbReference type="InterPro" id="IPR051470">
    <property type="entry name" value="Thiol:disulfide_interchange"/>
</dbReference>
<feature type="signal peptide" evidence="7">
    <location>
        <begin position="1"/>
        <end position="27"/>
    </location>
</feature>
<comment type="function">
    <text evidence="7">Required for disulfide bond formation in some periplasmic proteins. Acts by transferring its disulfide bond to other proteins and is reduced in the process.</text>
</comment>
<organism evidence="10 11">
    <name type="scientific">Derxia gummosa DSM 723</name>
    <dbReference type="NCBI Taxonomy" id="1121388"/>
    <lineage>
        <taxon>Bacteria</taxon>
        <taxon>Pseudomonadati</taxon>
        <taxon>Pseudomonadota</taxon>
        <taxon>Betaproteobacteria</taxon>
        <taxon>Burkholderiales</taxon>
        <taxon>Alcaligenaceae</taxon>
        <taxon>Derxia</taxon>
    </lineage>
</organism>
<evidence type="ECO:0000256" key="4">
    <source>
        <dbReference type="ARBA" id="ARBA00022764"/>
    </source>
</evidence>
<reference evidence="11" key="6">
    <citation type="journal article" date="2005" name="Proteins">
        <title>Structural classification of thioredoxin-like fold proteins.</title>
        <authorList>
            <person name="Qi Y."/>
            <person name="Grishin N.V."/>
        </authorList>
    </citation>
    <scope>NUCLEOTIDE SEQUENCE</scope>
</reference>
<dbReference type="InterPro" id="IPR012336">
    <property type="entry name" value="Thioredoxin-like_fold"/>
</dbReference>
<reference evidence="11" key="3">
    <citation type="journal article" date="1999" name="J. Biol. Chem.">
        <title>Chaperone activity of DsbC.</title>
        <authorList>
            <person name="Chen J."/>
            <person name="Song J.L."/>
            <person name="Zhang S."/>
            <person name="Wang Y."/>
            <person name="Cui D.F."/>
            <person name="Wang C.C."/>
        </authorList>
    </citation>
    <scope>NUCLEOTIDE SEQUENCE</scope>
</reference>
<protein>
    <recommendedName>
        <fullName evidence="7">Thiol:disulfide interchange protein</fullName>
    </recommendedName>
</protein>
<feature type="chain" id="PRO_5034640743" description="Thiol:disulfide interchange protein" evidence="7">
    <location>
        <begin position="28"/>
        <end position="272"/>
    </location>
</feature>
<feature type="domain" description="Disulphide bond isomerase DsbC/G N-terminal" evidence="8">
    <location>
        <begin position="52"/>
        <end position="121"/>
    </location>
</feature>
<reference evidence="11" key="5">
    <citation type="journal article" date="2002" name="Mol. Microbiol.">
        <title>Oxidative protein folding in bacteria.</title>
        <authorList>
            <person name="Collet J.F."/>
            <person name="Bardwell J.C."/>
        </authorList>
    </citation>
    <scope>NUCLEOTIDE SEQUENCE</scope>
</reference>
<keyword evidence="3 7" id="KW-0732">Signal</keyword>
<dbReference type="CDD" id="cd03020">
    <property type="entry name" value="DsbA_DsbC_DsbG"/>
    <property type="match status" value="1"/>
</dbReference>
<dbReference type="PANTHER" id="PTHR35272">
    <property type="entry name" value="THIOL:DISULFIDE INTERCHANGE PROTEIN DSBC-RELATED"/>
    <property type="match status" value="1"/>
</dbReference>
<dbReference type="Gene3D" id="3.10.450.70">
    <property type="entry name" value="Disulphide bond isomerase, DsbC/G, N-terminal"/>
    <property type="match status" value="1"/>
</dbReference>
<sequence>MKFNVPKAALAALAAAVALAVGATAVAIDKPADKPADKPVAARPAAKPADPATAATIAAIRAKLGERLGTSAPPIGDIRKLPQADLWEVQLGDELAYTDSNAELLLVGAVFETRTRKNLTQTRMDELTQVAFKDLPLDLASKSVHGKGERVLAVFVDPNCGYCKRFEAALKATDNLTLYRFYYPVLGEDSVTKSRLLWCAPQREKAWQDWMLEGKAPEGKGDCENPVDRTVALGKKLRVTGTPTLILADGKRIPGAIDANALETALQQAGKR</sequence>
<keyword evidence="10" id="KW-1185">Reference proteome</keyword>
<comment type="similarity">
    <text evidence="2 7">Belongs to the thioredoxin family. DsbC subfamily.</text>
</comment>
<keyword evidence="6 7" id="KW-0676">Redox-active center</keyword>
<dbReference type="RefSeq" id="WP_084545221.1">
    <property type="nucleotide sequence ID" value="NZ_AXWS01000018.1"/>
</dbReference>
<accession>A0A8B6XBE4</accession>
<feature type="domain" description="Thioredoxin-like fold" evidence="9">
    <location>
        <begin position="145"/>
        <end position="266"/>
    </location>
</feature>
<dbReference type="AlphaFoldDB" id="A0A8B6XBE4"/>
<evidence type="ECO:0000259" key="9">
    <source>
        <dbReference type="Pfam" id="PF13098"/>
    </source>
</evidence>
<evidence type="ECO:0000256" key="3">
    <source>
        <dbReference type="ARBA" id="ARBA00022729"/>
    </source>
</evidence>
<dbReference type="InterPro" id="IPR018950">
    <property type="entry name" value="DiS-bond_isomerase_DsbC/G_N"/>
</dbReference>
<dbReference type="Proteomes" id="UP000675920">
    <property type="component" value="Unplaced"/>
</dbReference>
<dbReference type="Pfam" id="PF10411">
    <property type="entry name" value="DsbC_N"/>
    <property type="match status" value="1"/>
</dbReference>
<dbReference type="InterPro" id="IPR009094">
    <property type="entry name" value="DiS-bond_isomerase_DsbC/G_N_sf"/>
</dbReference>
<dbReference type="GO" id="GO:0042597">
    <property type="term" value="C:periplasmic space"/>
    <property type="evidence" value="ECO:0007669"/>
    <property type="project" value="UniProtKB-SubCell"/>
</dbReference>
<reference evidence="11" key="4">
    <citation type="journal article" date="2000" name="J. Biol. Chem.">
        <title>DsbG, a protein disulfide isomerase with chaperone activity.</title>
        <authorList>
            <person name="Shao F."/>
            <person name="Bader M.W."/>
            <person name="Jakob U."/>
            <person name="Bardwell J.C."/>
        </authorList>
    </citation>
    <scope>NUCLEOTIDE SEQUENCE</scope>
</reference>
<dbReference type="InterPro" id="IPR033954">
    <property type="entry name" value="DiS-bond_Isoase_DsbC/G"/>
</dbReference>
<dbReference type="InterPro" id="IPR036249">
    <property type="entry name" value="Thioredoxin-like_sf"/>
</dbReference>
<evidence type="ECO:0000256" key="5">
    <source>
        <dbReference type="ARBA" id="ARBA00023157"/>
    </source>
</evidence>
<evidence type="ECO:0000256" key="1">
    <source>
        <dbReference type="ARBA" id="ARBA00004418"/>
    </source>
</evidence>
<evidence type="ECO:0000313" key="11">
    <source>
        <dbReference type="RefSeq" id="WP_084545221.1"/>
    </source>
</evidence>
<evidence type="ECO:0000256" key="2">
    <source>
        <dbReference type="ARBA" id="ARBA00009813"/>
    </source>
</evidence>
<comment type="subcellular location">
    <subcellularLocation>
        <location evidence="1 7">Periplasm</location>
    </subcellularLocation>
</comment>
<reference evidence="11" key="2">
    <citation type="journal article" date="1999" name="J. Bacteriol.">
        <title>The thioredoxin superfamily: redundancy, specificity, and gray-area genomics.</title>
        <authorList>
            <person name="Aslund F."/>
            <person name="Beckwith J."/>
        </authorList>
    </citation>
    <scope>NUCLEOTIDE SEQUENCE</scope>
</reference>
<dbReference type="PANTHER" id="PTHR35272:SF3">
    <property type="entry name" value="THIOL:DISULFIDE INTERCHANGE PROTEIN DSBC"/>
    <property type="match status" value="1"/>
</dbReference>